<reference evidence="1" key="2">
    <citation type="journal article" date="2015" name="Data Brief">
        <title>Shoot transcriptome of the giant reed, Arundo donax.</title>
        <authorList>
            <person name="Barrero R.A."/>
            <person name="Guerrero F.D."/>
            <person name="Moolhuijzen P."/>
            <person name="Goolsby J.A."/>
            <person name="Tidwell J."/>
            <person name="Bellgard S.E."/>
            <person name="Bellgard M.I."/>
        </authorList>
    </citation>
    <scope>NUCLEOTIDE SEQUENCE</scope>
    <source>
        <tissue evidence="1">Shoot tissue taken approximately 20 cm above the soil surface</tissue>
    </source>
</reference>
<name>A0A0A9C0K6_ARUDO</name>
<dbReference type="EMBL" id="GBRH01228819">
    <property type="protein sequence ID" value="JAD69076.1"/>
    <property type="molecule type" value="Transcribed_RNA"/>
</dbReference>
<proteinExistence type="predicted"/>
<evidence type="ECO:0000313" key="1">
    <source>
        <dbReference type="EMBL" id="JAD69076.1"/>
    </source>
</evidence>
<reference evidence="1" key="1">
    <citation type="submission" date="2014-09" db="EMBL/GenBank/DDBJ databases">
        <authorList>
            <person name="Magalhaes I.L.F."/>
            <person name="Oliveira U."/>
            <person name="Santos F.R."/>
            <person name="Vidigal T.H.D.A."/>
            <person name="Brescovit A.D."/>
            <person name="Santos A.J."/>
        </authorList>
    </citation>
    <scope>NUCLEOTIDE SEQUENCE</scope>
    <source>
        <tissue evidence="1">Shoot tissue taken approximately 20 cm above the soil surface</tissue>
    </source>
</reference>
<sequence>MLCTPSPRGAMKNCVSCTTPCRFRQNHWGVLLKR</sequence>
<dbReference type="AlphaFoldDB" id="A0A0A9C0K6"/>
<organism evidence="1">
    <name type="scientific">Arundo donax</name>
    <name type="common">Giant reed</name>
    <name type="synonym">Donax arundinaceus</name>
    <dbReference type="NCBI Taxonomy" id="35708"/>
    <lineage>
        <taxon>Eukaryota</taxon>
        <taxon>Viridiplantae</taxon>
        <taxon>Streptophyta</taxon>
        <taxon>Embryophyta</taxon>
        <taxon>Tracheophyta</taxon>
        <taxon>Spermatophyta</taxon>
        <taxon>Magnoliopsida</taxon>
        <taxon>Liliopsida</taxon>
        <taxon>Poales</taxon>
        <taxon>Poaceae</taxon>
        <taxon>PACMAD clade</taxon>
        <taxon>Arundinoideae</taxon>
        <taxon>Arundineae</taxon>
        <taxon>Arundo</taxon>
    </lineage>
</organism>
<accession>A0A0A9C0K6</accession>
<protein>
    <submittedName>
        <fullName evidence="1">Uncharacterized protein</fullName>
    </submittedName>
</protein>